<sequence length="360" mass="40314">MEGENEREILEAQNHVWNHILSLVNSMSLKCAVQLGIPDIIHKHGKPMSPSQLATALAIHPSKAPCVHRLMRFLVHSGFFKHRKMEEGDDSEGGYVLTGASKLVLKDNPLSAAPQVLAILDRTMLEPWHHLHLWFRNDDASPFATAHGSPLWEFCGEETSVKNLFNEVMDSDSRLVSRILTDERHKGMFEGMGSLVDVGGGTGTISMALADAFPDLTCTVLDLPHVVADLEDTKNLKFVGGDMFVCVPPADAVMLKWVLHDWNDEDCVKILDRCKESIENKEGGKVMVIDMVLNNKSGDNNSKSDKQMEVQLFYDMQLMTVLNGQQRTEEEWAKLFDDAGFSRYKISNILGVRSVIELFH</sequence>
<dbReference type="GO" id="GO:0009717">
    <property type="term" value="P:isoflavonoid biosynthetic process"/>
    <property type="evidence" value="ECO:0007669"/>
    <property type="project" value="UniProtKB-ARBA"/>
</dbReference>
<dbReference type="GO" id="GO:0008757">
    <property type="term" value="F:S-adenosylmethionine-dependent methyltransferase activity"/>
    <property type="evidence" value="ECO:0007669"/>
    <property type="project" value="UniProtKB-ARBA"/>
</dbReference>
<dbReference type="InterPro" id="IPR012967">
    <property type="entry name" value="COMT_dimerisation"/>
</dbReference>
<evidence type="ECO:0000256" key="1">
    <source>
        <dbReference type="ARBA" id="ARBA00022603"/>
    </source>
</evidence>
<feature type="domain" description="O-methyltransferase C-terminal" evidence="5">
    <location>
        <begin position="128"/>
        <end position="342"/>
    </location>
</feature>
<dbReference type="AlphaFoldDB" id="A0A224X490"/>
<dbReference type="SUPFAM" id="SSF46785">
    <property type="entry name" value="Winged helix' DNA-binding domain"/>
    <property type="match status" value="1"/>
</dbReference>
<dbReference type="Pfam" id="PF08100">
    <property type="entry name" value="Dimerisation"/>
    <property type="match status" value="1"/>
</dbReference>
<organism evidence="7">
    <name type="scientific">Hypericum androsaemum</name>
    <name type="common">Tutsan</name>
    <dbReference type="NCBI Taxonomy" id="140968"/>
    <lineage>
        <taxon>Eukaryota</taxon>
        <taxon>Viridiplantae</taxon>
        <taxon>Streptophyta</taxon>
        <taxon>Embryophyta</taxon>
        <taxon>Tracheophyta</taxon>
        <taxon>Spermatophyta</taxon>
        <taxon>Magnoliopsida</taxon>
        <taxon>eudicotyledons</taxon>
        <taxon>Gunneridae</taxon>
        <taxon>Pentapetalae</taxon>
        <taxon>rosids</taxon>
        <taxon>fabids</taxon>
        <taxon>Malpighiales</taxon>
        <taxon>Hypericaceae</taxon>
        <taxon>Hypericeae</taxon>
        <taxon>Hypericum</taxon>
    </lineage>
</organism>
<proteinExistence type="predicted"/>
<dbReference type="GO" id="GO:0008171">
    <property type="term" value="F:O-methyltransferase activity"/>
    <property type="evidence" value="ECO:0007669"/>
    <property type="project" value="InterPro"/>
</dbReference>
<protein>
    <submittedName>
        <fullName evidence="7">N-acetylserotonin methyltransferase</fullName>
    </submittedName>
</protein>
<reference evidence="7" key="1">
    <citation type="submission" date="2017-07" db="EMBL/GenBank/DDBJ databases">
        <title>RNA-Seq based survey of genes potentially involved in biosynthesis of#profiling secondary metabolites in the genus Hypericum.</title>
        <authorList>
            <person name="Czerankova O."/>
            <person name="Sotak M."/>
            <person name="Nigutova K."/>
            <person name="Baumlein H."/>
            <person name="Altchmied L."/>
            <person name="Cellarova E."/>
        </authorList>
    </citation>
    <scope>NUCLEOTIDE SEQUENCE</scope>
    <source>
        <tissue evidence="7">Leaves</tissue>
    </source>
</reference>
<dbReference type="Gene3D" id="1.10.10.10">
    <property type="entry name" value="Winged helix-like DNA-binding domain superfamily/Winged helix DNA-binding domain"/>
    <property type="match status" value="1"/>
</dbReference>
<evidence type="ECO:0000256" key="3">
    <source>
        <dbReference type="ARBA" id="ARBA00022691"/>
    </source>
</evidence>
<accession>A0A224X490</accession>
<evidence type="ECO:0000256" key="2">
    <source>
        <dbReference type="ARBA" id="ARBA00022679"/>
    </source>
</evidence>
<keyword evidence="2 7" id="KW-0808">Transferase</keyword>
<dbReference type="PIRSF" id="PIRSF005739">
    <property type="entry name" value="O-mtase"/>
    <property type="match status" value="1"/>
</dbReference>
<feature type="active site" description="Proton acceptor" evidence="4">
    <location>
        <position position="260"/>
    </location>
</feature>
<dbReference type="GO" id="GO:0046983">
    <property type="term" value="F:protein dimerization activity"/>
    <property type="evidence" value="ECO:0007669"/>
    <property type="project" value="InterPro"/>
</dbReference>
<dbReference type="EMBL" id="GFSJ01000022">
    <property type="protein sequence ID" value="JAW07326.1"/>
    <property type="molecule type" value="Transcribed_RNA"/>
</dbReference>
<dbReference type="FunFam" id="1.10.10.10:FF:000213">
    <property type="entry name" value="Coniferyl alcohol 9-O-methyltransferase"/>
    <property type="match status" value="1"/>
</dbReference>
<evidence type="ECO:0000259" key="5">
    <source>
        <dbReference type="Pfam" id="PF00891"/>
    </source>
</evidence>
<evidence type="ECO:0000259" key="6">
    <source>
        <dbReference type="Pfam" id="PF08100"/>
    </source>
</evidence>
<dbReference type="GO" id="GO:0032259">
    <property type="term" value="P:methylation"/>
    <property type="evidence" value="ECO:0007669"/>
    <property type="project" value="UniProtKB-KW"/>
</dbReference>
<keyword evidence="1 7" id="KW-0489">Methyltransferase</keyword>
<feature type="domain" description="O-methyltransferase dimerisation" evidence="6">
    <location>
        <begin position="17"/>
        <end position="107"/>
    </location>
</feature>
<dbReference type="CDD" id="cd02440">
    <property type="entry name" value="AdoMet_MTases"/>
    <property type="match status" value="1"/>
</dbReference>
<dbReference type="Gene3D" id="3.40.50.150">
    <property type="entry name" value="Vaccinia Virus protein VP39"/>
    <property type="match status" value="1"/>
</dbReference>
<evidence type="ECO:0000256" key="4">
    <source>
        <dbReference type="PIRSR" id="PIRSR005739-1"/>
    </source>
</evidence>
<dbReference type="InterPro" id="IPR029063">
    <property type="entry name" value="SAM-dependent_MTases_sf"/>
</dbReference>
<dbReference type="PROSITE" id="PS51683">
    <property type="entry name" value="SAM_OMT_II"/>
    <property type="match status" value="1"/>
</dbReference>
<dbReference type="FunFam" id="3.40.50.150:FF:000057">
    <property type="entry name" value="O-methyltransferase ZRP4"/>
    <property type="match status" value="1"/>
</dbReference>
<dbReference type="InterPro" id="IPR001077">
    <property type="entry name" value="COMT_C"/>
</dbReference>
<dbReference type="InterPro" id="IPR036390">
    <property type="entry name" value="WH_DNA-bd_sf"/>
</dbReference>
<dbReference type="InterPro" id="IPR016461">
    <property type="entry name" value="COMT-like"/>
</dbReference>
<dbReference type="Pfam" id="PF00891">
    <property type="entry name" value="Methyltransf_2"/>
    <property type="match status" value="1"/>
</dbReference>
<dbReference type="PANTHER" id="PTHR11746">
    <property type="entry name" value="O-METHYLTRANSFERASE"/>
    <property type="match status" value="1"/>
</dbReference>
<keyword evidence="3" id="KW-0949">S-adenosyl-L-methionine</keyword>
<dbReference type="InterPro" id="IPR036388">
    <property type="entry name" value="WH-like_DNA-bd_sf"/>
</dbReference>
<dbReference type="SUPFAM" id="SSF53335">
    <property type="entry name" value="S-adenosyl-L-methionine-dependent methyltransferases"/>
    <property type="match status" value="1"/>
</dbReference>
<evidence type="ECO:0000313" key="7">
    <source>
        <dbReference type="EMBL" id="JAW07326.1"/>
    </source>
</evidence>
<name>A0A224X490_HYPAN</name>